<dbReference type="WBParaSite" id="ALUE_0001309401-mRNA-1">
    <property type="protein sequence ID" value="ALUE_0001309401-mRNA-1"/>
    <property type="gene ID" value="ALUE_0001309401"/>
</dbReference>
<evidence type="ECO:0000313" key="1">
    <source>
        <dbReference type="Proteomes" id="UP000036681"/>
    </source>
</evidence>
<reference evidence="2" key="1">
    <citation type="submission" date="2017-02" db="UniProtKB">
        <authorList>
            <consortium name="WormBaseParasite"/>
        </authorList>
    </citation>
    <scope>IDENTIFICATION</scope>
</reference>
<dbReference type="AlphaFoldDB" id="A0A0M3I7E1"/>
<dbReference type="Proteomes" id="UP000036681">
    <property type="component" value="Unplaced"/>
</dbReference>
<protein>
    <submittedName>
        <fullName evidence="2">CRAL_TRIO_N domain-containing protein</fullName>
    </submittedName>
</protein>
<accession>A0A0M3I7E1</accession>
<organism evidence="1 2">
    <name type="scientific">Ascaris lumbricoides</name>
    <name type="common">Giant roundworm</name>
    <dbReference type="NCBI Taxonomy" id="6252"/>
    <lineage>
        <taxon>Eukaryota</taxon>
        <taxon>Metazoa</taxon>
        <taxon>Ecdysozoa</taxon>
        <taxon>Nematoda</taxon>
        <taxon>Chromadorea</taxon>
        <taxon>Rhabditida</taxon>
        <taxon>Spirurina</taxon>
        <taxon>Ascaridomorpha</taxon>
        <taxon>Ascaridoidea</taxon>
        <taxon>Ascarididae</taxon>
        <taxon>Ascaris</taxon>
    </lineage>
</organism>
<name>A0A0M3I7E1_ASCLU</name>
<keyword evidence="1" id="KW-1185">Reference proteome</keyword>
<proteinExistence type="predicted"/>
<evidence type="ECO:0000313" key="2">
    <source>
        <dbReference type="WBParaSite" id="ALUE_0001309401-mRNA-1"/>
    </source>
</evidence>
<sequence>MTFEKYRNKHREYSRDDAELEHSIPQFDPLMNDLTGPLMNRGHVPDKQRKKLHVLYLFAPDFSHEKLLECLKWKAHVQSSQFP</sequence>